<name>A0AAD6QVH9_9ROSI</name>
<proteinExistence type="predicted"/>
<gene>
    <name evidence="1" type="ORF">NC653_013831</name>
</gene>
<keyword evidence="2" id="KW-1185">Reference proteome</keyword>
<evidence type="ECO:0000313" key="1">
    <source>
        <dbReference type="EMBL" id="KAJ6997386.1"/>
    </source>
</evidence>
<organism evidence="1 2">
    <name type="scientific">Populus alba x Populus x berolinensis</name>
    <dbReference type="NCBI Taxonomy" id="444605"/>
    <lineage>
        <taxon>Eukaryota</taxon>
        <taxon>Viridiplantae</taxon>
        <taxon>Streptophyta</taxon>
        <taxon>Embryophyta</taxon>
        <taxon>Tracheophyta</taxon>
        <taxon>Spermatophyta</taxon>
        <taxon>Magnoliopsida</taxon>
        <taxon>eudicotyledons</taxon>
        <taxon>Gunneridae</taxon>
        <taxon>Pentapetalae</taxon>
        <taxon>rosids</taxon>
        <taxon>fabids</taxon>
        <taxon>Malpighiales</taxon>
        <taxon>Salicaceae</taxon>
        <taxon>Saliceae</taxon>
        <taxon>Populus</taxon>
    </lineage>
</organism>
<evidence type="ECO:0000313" key="2">
    <source>
        <dbReference type="Proteomes" id="UP001164929"/>
    </source>
</evidence>
<reference evidence="1" key="1">
    <citation type="journal article" date="2023" name="Mol. Ecol. Resour.">
        <title>Chromosome-level genome assembly of a triploid poplar Populus alba 'Berolinensis'.</title>
        <authorList>
            <person name="Chen S."/>
            <person name="Yu Y."/>
            <person name="Wang X."/>
            <person name="Wang S."/>
            <person name="Zhang T."/>
            <person name="Zhou Y."/>
            <person name="He R."/>
            <person name="Meng N."/>
            <person name="Wang Y."/>
            <person name="Liu W."/>
            <person name="Liu Z."/>
            <person name="Liu J."/>
            <person name="Guo Q."/>
            <person name="Huang H."/>
            <person name="Sederoff R.R."/>
            <person name="Wang G."/>
            <person name="Qu G."/>
            <person name="Chen S."/>
        </authorList>
    </citation>
    <scope>NUCLEOTIDE SEQUENCE</scope>
    <source>
        <strain evidence="1">SC-2020</strain>
    </source>
</reference>
<dbReference type="EMBL" id="JAQIZT010000005">
    <property type="protein sequence ID" value="KAJ6997386.1"/>
    <property type="molecule type" value="Genomic_DNA"/>
</dbReference>
<accession>A0AAD6QVH9</accession>
<comment type="caution">
    <text evidence="1">The sequence shown here is derived from an EMBL/GenBank/DDBJ whole genome shotgun (WGS) entry which is preliminary data.</text>
</comment>
<dbReference type="AlphaFoldDB" id="A0AAD6QVH9"/>
<sequence length="21" mass="2573">MFEAEKVIKLFHGRRLRKNIS</sequence>
<dbReference type="Proteomes" id="UP001164929">
    <property type="component" value="Chromosome 5"/>
</dbReference>
<protein>
    <submittedName>
        <fullName evidence="1">Uncharacterized protein</fullName>
    </submittedName>
</protein>